<dbReference type="STRING" id="946122.A0A0C2SU47"/>
<dbReference type="Pfam" id="PF00067">
    <property type="entry name" value="p450"/>
    <property type="match status" value="1"/>
</dbReference>
<name>A0A0C2SU47_AMAMK</name>
<dbReference type="InParanoid" id="A0A0C2SU47"/>
<comment type="cofactor">
    <cofactor evidence="1 9">
        <name>heme</name>
        <dbReference type="ChEBI" id="CHEBI:30413"/>
    </cofactor>
</comment>
<dbReference type="PROSITE" id="PS00086">
    <property type="entry name" value="CYTOCHROME_P450"/>
    <property type="match status" value="1"/>
</dbReference>
<keyword evidence="13" id="KW-1185">Reference proteome</keyword>
<keyword evidence="7 9" id="KW-0408">Iron</keyword>
<keyword evidence="5 9" id="KW-0479">Metal-binding</keyword>
<dbReference type="InterPro" id="IPR001128">
    <property type="entry name" value="Cyt_P450"/>
</dbReference>
<dbReference type="PRINTS" id="PR00463">
    <property type="entry name" value="EP450I"/>
</dbReference>
<dbReference type="InterPro" id="IPR002401">
    <property type="entry name" value="Cyt_P450_E_grp-I"/>
</dbReference>
<dbReference type="InterPro" id="IPR050364">
    <property type="entry name" value="Cytochrome_P450_fung"/>
</dbReference>
<keyword evidence="8 10" id="KW-0503">Monooxygenase</keyword>
<dbReference type="Gene3D" id="1.10.630.10">
    <property type="entry name" value="Cytochrome P450"/>
    <property type="match status" value="1"/>
</dbReference>
<dbReference type="PANTHER" id="PTHR46300:SF7">
    <property type="entry name" value="P450, PUTATIVE (EUROFUNG)-RELATED"/>
    <property type="match status" value="1"/>
</dbReference>
<evidence type="ECO:0000256" key="5">
    <source>
        <dbReference type="ARBA" id="ARBA00022723"/>
    </source>
</evidence>
<evidence type="ECO:0000256" key="4">
    <source>
        <dbReference type="ARBA" id="ARBA00022617"/>
    </source>
</evidence>
<comment type="similarity">
    <text evidence="3 10">Belongs to the cytochrome P450 family.</text>
</comment>
<organism evidence="12 13">
    <name type="scientific">Amanita muscaria (strain Koide BX008)</name>
    <dbReference type="NCBI Taxonomy" id="946122"/>
    <lineage>
        <taxon>Eukaryota</taxon>
        <taxon>Fungi</taxon>
        <taxon>Dikarya</taxon>
        <taxon>Basidiomycota</taxon>
        <taxon>Agaricomycotina</taxon>
        <taxon>Agaricomycetes</taxon>
        <taxon>Agaricomycetidae</taxon>
        <taxon>Agaricales</taxon>
        <taxon>Pluteineae</taxon>
        <taxon>Amanitaceae</taxon>
        <taxon>Amanita</taxon>
    </lineage>
</organism>
<dbReference type="HOGENOM" id="CLU_001570_2_3_1"/>
<keyword evidence="6 10" id="KW-0560">Oxidoreductase</keyword>
<feature type="chain" id="PRO_5002155593" description="Cytochrome P450" evidence="11">
    <location>
        <begin position="26"/>
        <end position="518"/>
    </location>
</feature>
<gene>
    <name evidence="12" type="ORF">M378DRAFT_23216</name>
</gene>
<dbReference type="SUPFAM" id="SSF48264">
    <property type="entry name" value="Cytochrome P450"/>
    <property type="match status" value="1"/>
</dbReference>
<evidence type="ECO:0000313" key="12">
    <source>
        <dbReference type="EMBL" id="KIL66915.1"/>
    </source>
</evidence>
<evidence type="ECO:0008006" key="14">
    <source>
        <dbReference type="Google" id="ProtNLM"/>
    </source>
</evidence>
<comment type="pathway">
    <text evidence="2">Secondary metabolite biosynthesis.</text>
</comment>
<dbReference type="PANTHER" id="PTHR46300">
    <property type="entry name" value="P450, PUTATIVE (EUROFUNG)-RELATED-RELATED"/>
    <property type="match status" value="1"/>
</dbReference>
<keyword evidence="11" id="KW-0732">Signal</keyword>
<dbReference type="GO" id="GO:0020037">
    <property type="term" value="F:heme binding"/>
    <property type="evidence" value="ECO:0007669"/>
    <property type="project" value="InterPro"/>
</dbReference>
<dbReference type="GO" id="GO:0016705">
    <property type="term" value="F:oxidoreductase activity, acting on paired donors, with incorporation or reduction of molecular oxygen"/>
    <property type="evidence" value="ECO:0007669"/>
    <property type="project" value="InterPro"/>
</dbReference>
<dbReference type="CDD" id="cd11065">
    <property type="entry name" value="CYP64-like"/>
    <property type="match status" value="1"/>
</dbReference>
<accession>A0A0C2SU47</accession>
<evidence type="ECO:0000256" key="11">
    <source>
        <dbReference type="SAM" id="SignalP"/>
    </source>
</evidence>
<dbReference type="GO" id="GO:0005506">
    <property type="term" value="F:iron ion binding"/>
    <property type="evidence" value="ECO:0007669"/>
    <property type="project" value="InterPro"/>
</dbReference>
<evidence type="ECO:0000256" key="7">
    <source>
        <dbReference type="ARBA" id="ARBA00023004"/>
    </source>
</evidence>
<sequence>MIDLRTLSVLFFTLLAALSYKLVRGKRTHPPYPPGPVPKPILGNVFDIPLKKAWKKYMEWSKQFNSDIVHFTAINTHVVVLNKLEDIVELMERRSANSANKHSIPLNSLLGFENTTGKVQYGNTYKKHRRVMEEALKKDILVLYHYMFADKVHIMLDQFLRDPAAFREHCGMLGASLTLAIAFGYDVTPGLKDHFTEPAEFAIRTATDLAVPGRTMLAVFGFLCYIPPWFPGASTQRLCAKVRDAIMQTREGPYQYVKQRMASGKSKDCLLARQLERQSAGYEDEELLKDIMASFYFGGVETMKTAQANFILAMTLHPHVQRKAQEEIDRVVGSHRLPSFEDRNALPYVEALYREVHRWRPVFPVGVPHATINDDVYKGYCIPKGTLLMPNIWAVTRNEDKYQDPDSFNPERFFHADGTLNDDTVSYAFGFGRRVCPGRNMADKAVWLVIVSVLATFNISKARDDNGNEIEVDANAYTDGMTSHPLPFKCSIVPRSSQAETQIRTVGAAARQNLTREE</sequence>
<evidence type="ECO:0000256" key="6">
    <source>
        <dbReference type="ARBA" id="ARBA00023002"/>
    </source>
</evidence>
<evidence type="ECO:0000256" key="2">
    <source>
        <dbReference type="ARBA" id="ARBA00005179"/>
    </source>
</evidence>
<evidence type="ECO:0000256" key="3">
    <source>
        <dbReference type="ARBA" id="ARBA00010617"/>
    </source>
</evidence>
<dbReference type="InterPro" id="IPR017972">
    <property type="entry name" value="Cyt_P450_CS"/>
</dbReference>
<dbReference type="AlphaFoldDB" id="A0A0C2SU47"/>
<dbReference type="GO" id="GO:0004497">
    <property type="term" value="F:monooxygenase activity"/>
    <property type="evidence" value="ECO:0007669"/>
    <property type="project" value="UniProtKB-KW"/>
</dbReference>
<evidence type="ECO:0000256" key="10">
    <source>
        <dbReference type="RuleBase" id="RU000461"/>
    </source>
</evidence>
<dbReference type="InterPro" id="IPR036396">
    <property type="entry name" value="Cyt_P450_sf"/>
</dbReference>
<feature type="signal peptide" evidence="11">
    <location>
        <begin position="1"/>
        <end position="25"/>
    </location>
</feature>
<reference evidence="12 13" key="1">
    <citation type="submission" date="2014-04" db="EMBL/GenBank/DDBJ databases">
        <title>Evolutionary Origins and Diversification of the Mycorrhizal Mutualists.</title>
        <authorList>
            <consortium name="DOE Joint Genome Institute"/>
            <consortium name="Mycorrhizal Genomics Consortium"/>
            <person name="Kohler A."/>
            <person name="Kuo A."/>
            <person name="Nagy L.G."/>
            <person name="Floudas D."/>
            <person name="Copeland A."/>
            <person name="Barry K.W."/>
            <person name="Cichocki N."/>
            <person name="Veneault-Fourrey C."/>
            <person name="LaButti K."/>
            <person name="Lindquist E.A."/>
            <person name="Lipzen A."/>
            <person name="Lundell T."/>
            <person name="Morin E."/>
            <person name="Murat C."/>
            <person name="Riley R."/>
            <person name="Ohm R."/>
            <person name="Sun H."/>
            <person name="Tunlid A."/>
            <person name="Henrissat B."/>
            <person name="Grigoriev I.V."/>
            <person name="Hibbett D.S."/>
            <person name="Martin F."/>
        </authorList>
    </citation>
    <scope>NUCLEOTIDE SEQUENCE [LARGE SCALE GENOMIC DNA]</scope>
    <source>
        <strain evidence="12 13">Koide BX008</strain>
    </source>
</reference>
<protein>
    <recommendedName>
        <fullName evidence="14">Cytochrome P450</fullName>
    </recommendedName>
</protein>
<proteinExistence type="inferred from homology"/>
<evidence type="ECO:0000256" key="1">
    <source>
        <dbReference type="ARBA" id="ARBA00001971"/>
    </source>
</evidence>
<evidence type="ECO:0000256" key="9">
    <source>
        <dbReference type="PIRSR" id="PIRSR602401-1"/>
    </source>
</evidence>
<feature type="binding site" description="axial binding residue" evidence="9">
    <location>
        <position position="436"/>
    </location>
    <ligand>
        <name>heme</name>
        <dbReference type="ChEBI" id="CHEBI:30413"/>
    </ligand>
    <ligandPart>
        <name>Fe</name>
        <dbReference type="ChEBI" id="CHEBI:18248"/>
    </ligandPart>
</feature>
<evidence type="ECO:0000256" key="8">
    <source>
        <dbReference type="ARBA" id="ARBA00023033"/>
    </source>
</evidence>
<dbReference type="OrthoDB" id="2789670at2759"/>
<keyword evidence="4 9" id="KW-0349">Heme</keyword>
<dbReference type="EMBL" id="KN818234">
    <property type="protein sequence ID" value="KIL66915.1"/>
    <property type="molecule type" value="Genomic_DNA"/>
</dbReference>
<dbReference type="Proteomes" id="UP000054549">
    <property type="component" value="Unassembled WGS sequence"/>
</dbReference>
<evidence type="ECO:0000313" key="13">
    <source>
        <dbReference type="Proteomes" id="UP000054549"/>
    </source>
</evidence>